<sequence length="201" mass="22015">MGIQIFNSDGSLFFETGAHVLTSVPGFTEEIGKIAATWAVAEGHLGCYYAVLLETTPDDALKQLGKQGASQVTKNSEAIAKEKLSGNELVTLLDLLNKLDSVRNRRNRVQHDIWSRRAGEAHILYAVHVDDYRRLFLEMAENAKDTDQAAGADRSITAANKYAANAANAFTLESLKTLRTDIELVSTDLIKAFFEKLNIGG</sequence>
<evidence type="ECO:0000313" key="2">
    <source>
        <dbReference type="Proteomes" id="UP001208771"/>
    </source>
</evidence>
<protein>
    <submittedName>
        <fullName evidence="1">Uncharacterized protein</fullName>
    </submittedName>
</protein>
<keyword evidence="2" id="KW-1185">Reference proteome</keyword>
<comment type="caution">
    <text evidence="1">The sequence shown here is derived from an EMBL/GenBank/DDBJ whole genome shotgun (WGS) entry which is preliminary data.</text>
</comment>
<gene>
    <name evidence="1" type="ORF">NOF55_22815</name>
</gene>
<accession>A0AAE3N4W4</accession>
<proteinExistence type="predicted"/>
<dbReference type="AlphaFoldDB" id="A0AAE3N4W4"/>
<dbReference type="Proteomes" id="UP001208771">
    <property type="component" value="Unassembled WGS sequence"/>
</dbReference>
<organism evidence="1 2">
    <name type="scientific">Ectorhizobium quercum</name>
    <dbReference type="NCBI Taxonomy" id="2965071"/>
    <lineage>
        <taxon>Bacteria</taxon>
        <taxon>Pseudomonadati</taxon>
        <taxon>Pseudomonadota</taxon>
        <taxon>Alphaproteobacteria</taxon>
        <taxon>Hyphomicrobiales</taxon>
        <taxon>Rhizobiaceae</taxon>
        <taxon>Ectorhizobium</taxon>
    </lineage>
</organism>
<evidence type="ECO:0000313" key="1">
    <source>
        <dbReference type="EMBL" id="MCX8999942.1"/>
    </source>
</evidence>
<dbReference type="RefSeq" id="WP_306413443.1">
    <property type="nucleotide sequence ID" value="NZ_JANFPI010000013.1"/>
</dbReference>
<name>A0AAE3N4W4_9HYPH</name>
<dbReference type="EMBL" id="JANFPI010000013">
    <property type="protein sequence ID" value="MCX8999942.1"/>
    <property type="molecule type" value="Genomic_DNA"/>
</dbReference>
<reference evidence="1" key="1">
    <citation type="submission" date="2022-07" db="EMBL/GenBank/DDBJ databases">
        <title>Ectorhizobium quercum gen.nov., sp. nov.</title>
        <authorList>
            <person name="Ma T."/>
            <person name="Li Y."/>
        </authorList>
    </citation>
    <scope>NUCLEOTIDE SEQUENCE</scope>
    <source>
        <strain evidence="1">BDR2-2</strain>
    </source>
</reference>